<proteinExistence type="predicted"/>
<dbReference type="Proteomes" id="UP000887579">
    <property type="component" value="Unplaced"/>
</dbReference>
<organism evidence="1 2">
    <name type="scientific">Panagrolaimus sp. ES5</name>
    <dbReference type="NCBI Taxonomy" id="591445"/>
    <lineage>
        <taxon>Eukaryota</taxon>
        <taxon>Metazoa</taxon>
        <taxon>Ecdysozoa</taxon>
        <taxon>Nematoda</taxon>
        <taxon>Chromadorea</taxon>
        <taxon>Rhabditida</taxon>
        <taxon>Tylenchina</taxon>
        <taxon>Panagrolaimomorpha</taxon>
        <taxon>Panagrolaimoidea</taxon>
        <taxon>Panagrolaimidae</taxon>
        <taxon>Panagrolaimus</taxon>
    </lineage>
</organism>
<evidence type="ECO:0000313" key="2">
    <source>
        <dbReference type="WBParaSite" id="ES5_v2.g12444.t1"/>
    </source>
</evidence>
<reference evidence="2" key="1">
    <citation type="submission" date="2022-11" db="UniProtKB">
        <authorList>
            <consortium name="WormBaseParasite"/>
        </authorList>
    </citation>
    <scope>IDENTIFICATION</scope>
</reference>
<protein>
    <submittedName>
        <fullName evidence="2">Galactosylgalactosylxylosylprotein 3-beta-glucuronosyltransferase</fullName>
    </submittedName>
</protein>
<dbReference type="WBParaSite" id="ES5_v2.g12444.t1">
    <property type="protein sequence ID" value="ES5_v2.g12444.t1"/>
    <property type="gene ID" value="ES5_v2.g12444"/>
</dbReference>
<accession>A0AC34F5J6</accession>
<name>A0AC34F5J6_9BILA</name>
<evidence type="ECO:0000313" key="1">
    <source>
        <dbReference type="Proteomes" id="UP000887579"/>
    </source>
</evidence>
<sequence length="386" mass="44455">MTLISNNKKLFVYKKSKVKLKPRNPRWVWFSCIQRIVNLLTSITCLFIYCLIIIVVICIHALPEFFESIPQKSVPVIQEYRPNYLQNPIPKNCYGSLCGINFNSTKTTNLNKNDKNQTTIIVITPTNKRLERLPDLTRVAQTLMHIKNLHWIVIEDGNEMVDAVNRLLNRTKIPYAYFFSSKQPNLPTKGWTQRNDALDYLRKYYRNFDGKAIVYFADDDNTYDIRLFNTFIKNVKQVGVWPVEAWDSIQPEVLKNLVSSMKNRLFQVINRNGIVGGAVVEGPIVKDGKVVNWQAVYKPNRTFAIDMAGFAVNLNLIFSTNATFGYPCIQEAPEDCFLSQLGIKVENLEPFGYKNNFKDVLVWHTKTAKSNVVNNNNGSFVMETEK</sequence>